<dbReference type="NCBIfam" id="NF009749">
    <property type="entry name" value="PRK13259.1"/>
    <property type="match status" value="1"/>
</dbReference>
<dbReference type="GO" id="GO:0030435">
    <property type="term" value="P:sporulation resulting in formation of a cellular spore"/>
    <property type="evidence" value="ECO:0007669"/>
    <property type="project" value="InterPro"/>
</dbReference>
<evidence type="ECO:0000313" key="5">
    <source>
        <dbReference type="EMBL" id="CDR31508.1"/>
    </source>
</evidence>
<organism evidence="5 6">
    <name type="scientific">Acholeplasma oculi</name>
    <dbReference type="NCBI Taxonomy" id="35623"/>
    <lineage>
        <taxon>Bacteria</taxon>
        <taxon>Bacillati</taxon>
        <taxon>Mycoplasmatota</taxon>
        <taxon>Mollicutes</taxon>
        <taxon>Acholeplasmatales</taxon>
        <taxon>Acholeplasmataceae</taxon>
        <taxon>Acholeplasma</taxon>
    </lineage>
</organism>
<sequence length="94" mass="10640">MKVTDVRVRLVASESRLKGVVTITFEDAFVVHDIRVIEGENGIFVAMPSKKMPNGGFRDIAHPIHQEMRKQIEEAIIKAYHEALLNQVPETVED</sequence>
<dbReference type="STRING" id="35623.Aocu_14350"/>
<dbReference type="PATRIC" id="fig|35623.3.peg.1436"/>
<keyword evidence="2 4" id="KW-0717">Septation</keyword>
<keyword evidence="6" id="KW-1185">Reference proteome</keyword>
<evidence type="ECO:0000256" key="2">
    <source>
        <dbReference type="ARBA" id="ARBA00023210"/>
    </source>
</evidence>
<dbReference type="FunCoup" id="A0A061ACE4">
    <property type="interactions" value="30"/>
</dbReference>
<evidence type="ECO:0000256" key="3">
    <source>
        <dbReference type="ARBA" id="ARBA00023306"/>
    </source>
</evidence>
<evidence type="ECO:0000256" key="4">
    <source>
        <dbReference type="HAMAP-Rule" id="MF_00819"/>
    </source>
</evidence>
<proteinExistence type="inferred from homology"/>
<accession>A0A061ACE4</accession>
<comment type="function">
    <text evidence="4">Could be involved in septation.</text>
</comment>
<evidence type="ECO:0000256" key="1">
    <source>
        <dbReference type="ARBA" id="ARBA00022618"/>
    </source>
</evidence>
<protein>
    <recommendedName>
        <fullName evidence="4">Putative septation protein SpoVG</fullName>
    </recommendedName>
</protein>
<dbReference type="GO" id="GO:0000917">
    <property type="term" value="P:division septum assembly"/>
    <property type="evidence" value="ECO:0007669"/>
    <property type="project" value="UniProtKB-KW"/>
</dbReference>
<comment type="similarity">
    <text evidence="4">Belongs to the SpoVG family.</text>
</comment>
<dbReference type="HAMAP" id="MF_00819">
    <property type="entry name" value="SpoVG"/>
    <property type="match status" value="1"/>
</dbReference>
<keyword evidence="3 4" id="KW-0131">Cell cycle</keyword>
<dbReference type="SUPFAM" id="SSF160537">
    <property type="entry name" value="SpoVG-like"/>
    <property type="match status" value="1"/>
</dbReference>
<dbReference type="AlphaFoldDB" id="A0A061ACE4"/>
<dbReference type="InterPro" id="IPR007170">
    <property type="entry name" value="SpoVG"/>
</dbReference>
<dbReference type="InterPro" id="IPR036751">
    <property type="entry name" value="SpoVG_sf"/>
</dbReference>
<dbReference type="InParanoid" id="A0A061ACE4"/>
<dbReference type="Proteomes" id="UP000032434">
    <property type="component" value="Chromosome 1"/>
</dbReference>
<dbReference type="KEGG" id="aoc:Aocu_14350"/>
<dbReference type="PANTHER" id="PTHR38429">
    <property type="entry name" value="SEPTATION PROTEIN SPOVG-RELATED"/>
    <property type="match status" value="1"/>
</dbReference>
<keyword evidence="1 4" id="KW-0132">Cell division</keyword>
<dbReference type="HOGENOM" id="CLU_103669_2_1_14"/>
<dbReference type="EMBL" id="LK028559">
    <property type="protein sequence ID" value="CDR31508.1"/>
    <property type="molecule type" value="Genomic_DNA"/>
</dbReference>
<dbReference type="RefSeq" id="WP_045749914.1">
    <property type="nucleotide sequence ID" value="NZ_FUZK01000004.1"/>
</dbReference>
<reference evidence="6" key="1">
    <citation type="submission" date="2014-05" db="EMBL/GenBank/DDBJ databases">
        <authorList>
            <person name="Kube M."/>
        </authorList>
    </citation>
    <scope>NUCLEOTIDE SEQUENCE [LARGE SCALE GENOMIC DNA]</scope>
</reference>
<dbReference type="OrthoDB" id="9796286at2"/>
<name>A0A061ACE4_9MOLU</name>
<dbReference type="Pfam" id="PF04026">
    <property type="entry name" value="SpoVG"/>
    <property type="match status" value="1"/>
</dbReference>
<gene>
    <name evidence="4 5" type="primary">spoVG</name>
    <name evidence="5" type="ORF">Aocu_14350</name>
</gene>
<dbReference type="PANTHER" id="PTHR38429:SF1">
    <property type="entry name" value="SEPTATION PROTEIN SPOVG-RELATED"/>
    <property type="match status" value="1"/>
</dbReference>
<dbReference type="Gene3D" id="3.30.1120.40">
    <property type="entry name" value="Stage V sporulation protein G"/>
    <property type="match status" value="1"/>
</dbReference>
<evidence type="ECO:0000313" key="6">
    <source>
        <dbReference type="Proteomes" id="UP000032434"/>
    </source>
</evidence>